<sequence length="348" mass="38725">MSIHTLIPPLQHVQSNRVSPNGVACFSHYKKLENQYLASNTLEETVMPRNKFAKIWKIVDGSRSASQVDAQLRSYAREFSFSPRPSSLYGVDISSCYKHSPKDVLMHQNRIVTVDDLLYDILCFCHAKSDHGDVEATTALVQEHYTFVPSGLIADFVNACPTCNEEMDSPSSDEGSSDLSNYITFEKTFQNAPISLPLMMTTQSAPGRFQSLSNDGLKSLPMSREVSLYQGIPNGWQYYFPNYKSALNNFVKEKDSGAMVRQMTLPPPTSERLDVPRVPSIAPLRSGDIENVRRGSEPTDSVSSLQRQPEDSLMSQAFAQIDAFSLISQNDSGEGGDELKQVFLDSLL</sequence>
<name>A0A0W0FDV5_MONRR</name>
<protein>
    <recommendedName>
        <fullName evidence="4">Integrase zinc-binding domain-containing protein</fullName>
    </recommendedName>
</protein>
<accession>A0A0W0FDV5</accession>
<comment type="caution">
    <text evidence="2">The sequence shown here is derived from an EMBL/GenBank/DDBJ whole genome shotgun (WGS) entry which is preliminary data.</text>
</comment>
<evidence type="ECO:0000256" key="1">
    <source>
        <dbReference type="SAM" id="MobiDB-lite"/>
    </source>
</evidence>
<dbReference type="AlphaFoldDB" id="A0A0W0FDV5"/>
<feature type="compositionally biased region" description="Polar residues" evidence="1">
    <location>
        <begin position="298"/>
        <end position="309"/>
    </location>
</feature>
<reference evidence="2 3" key="1">
    <citation type="submission" date="2015-12" db="EMBL/GenBank/DDBJ databases">
        <title>Draft genome sequence of Moniliophthora roreri, the causal agent of frosty pod rot of cacao.</title>
        <authorList>
            <person name="Aime M.C."/>
            <person name="Diaz-Valderrama J.R."/>
            <person name="Kijpornyongpan T."/>
            <person name="Phillips-Mora W."/>
        </authorList>
    </citation>
    <scope>NUCLEOTIDE SEQUENCE [LARGE SCALE GENOMIC DNA]</scope>
    <source>
        <strain evidence="2 3">MCA 2952</strain>
    </source>
</reference>
<evidence type="ECO:0008006" key="4">
    <source>
        <dbReference type="Google" id="ProtNLM"/>
    </source>
</evidence>
<dbReference type="Proteomes" id="UP000054988">
    <property type="component" value="Unassembled WGS sequence"/>
</dbReference>
<feature type="compositionally biased region" description="Basic and acidic residues" evidence="1">
    <location>
        <begin position="287"/>
        <end position="297"/>
    </location>
</feature>
<evidence type="ECO:0000313" key="2">
    <source>
        <dbReference type="EMBL" id="KTB34404.1"/>
    </source>
</evidence>
<gene>
    <name evidence="2" type="ORF">WG66_12995</name>
</gene>
<proteinExistence type="predicted"/>
<organism evidence="2 3">
    <name type="scientific">Moniliophthora roreri</name>
    <name type="common">Frosty pod rot fungus</name>
    <name type="synonym">Monilia roreri</name>
    <dbReference type="NCBI Taxonomy" id="221103"/>
    <lineage>
        <taxon>Eukaryota</taxon>
        <taxon>Fungi</taxon>
        <taxon>Dikarya</taxon>
        <taxon>Basidiomycota</taxon>
        <taxon>Agaricomycotina</taxon>
        <taxon>Agaricomycetes</taxon>
        <taxon>Agaricomycetidae</taxon>
        <taxon>Agaricales</taxon>
        <taxon>Marasmiineae</taxon>
        <taxon>Marasmiaceae</taxon>
        <taxon>Moniliophthora</taxon>
    </lineage>
</organism>
<dbReference type="eggNOG" id="ENOG502S4YJ">
    <property type="taxonomic scope" value="Eukaryota"/>
</dbReference>
<feature type="region of interest" description="Disordered" evidence="1">
    <location>
        <begin position="282"/>
        <end position="309"/>
    </location>
</feature>
<dbReference type="EMBL" id="LATX01002080">
    <property type="protein sequence ID" value="KTB34404.1"/>
    <property type="molecule type" value="Genomic_DNA"/>
</dbReference>
<evidence type="ECO:0000313" key="3">
    <source>
        <dbReference type="Proteomes" id="UP000054988"/>
    </source>
</evidence>